<feature type="region of interest" description="Disordered" evidence="1">
    <location>
        <begin position="117"/>
        <end position="145"/>
    </location>
</feature>
<evidence type="ECO:0000313" key="3">
    <source>
        <dbReference type="Proteomes" id="UP001189429"/>
    </source>
</evidence>
<feature type="region of interest" description="Disordered" evidence="1">
    <location>
        <begin position="1"/>
        <end position="25"/>
    </location>
</feature>
<gene>
    <name evidence="2" type="ORF">PCOR1329_LOCUS73579</name>
</gene>
<protein>
    <submittedName>
        <fullName evidence="2">Uncharacterized protein</fullName>
    </submittedName>
</protein>
<dbReference type="Proteomes" id="UP001189429">
    <property type="component" value="Unassembled WGS sequence"/>
</dbReference>
<feature type="compositionally biased region" description="Polar residues" evidence="1">
    <location>
        <begin position="125"/>
        <end position="138"/>
    </location>
</feature>
<reference evidence="2" key="1">
    <citation type="submission" date="2023-10" db="EMBL/GenBank/DDBJ databases">
        <authorList>
            <person name="Chen Y."/>
            <person name="Shah S."/>
            <person name="Dougan E. K."/>
            <person name="Thang M."/>
            <person name="Chan C."/>
        </authorList>
    </citation>
    <scope>NUCLEOTIDE SEQUENCE [LARGE SCALE GENOMIC DNA]</scope>
</reference>
<evidence type="ECO:0000256" key="1">
    <source>
        <dbReference type="SAM" id="MobiDB-lite"/>
    </source>
</evidence>
<sequence>MIKWGRNSPFRSHSGSSLHPGHVRTPEWGRRAAAMLRAAWRAPTRRAAVPSGRTAAPAPGGQRRGFPVMRGDEFGRHLGINPNAGSPVRPGDKPLSNANTFGYTKRYADNWDRIFGKKKKDGATSGHQGATAEPQSVFSEKDAKK</sequence>
<keyword evidence="3" id="KW-1185">Reference proteome</keyword>
<evidence type="ECO:0000313" key="2">
    <source>
        <dbReference type="EMBL" id="CAK0894552.1"/>
    </source>
</evidence>
<feature type="region of interest" description="Disordered" evidence="1">
    <location>
        <begin position="42"/>
        <end position="97"/>
    </location>
</feature>
<name>A0ABN9X580_9DINO</name>
<proteinExistence type="predicted"/>
<dbReference type="EMBL" id="CAUYUJ010019916">
    <property type="protein sequence ID" value="CAK0894552.1"/>
    <property type="molecule type" value="Genomic_DNA"/>
</dbReference>
<comment type="caution">
    <text evidence="2">The sequence shown here is derived from an EMBL/GenBank/DDBJ whole genome shotgun (WGS) entry which is preliminary data.</text>
</comment>
<organism evidence="2 3">
    <name type="scientific">Prorocentrum cordatum</name>
    <dbReference type="NCBI Taxonomy" id="2364126"/>
    <lineage>
        <taxon>Eukaryota</taxon>
        <taxon>Sar</taxon>
        <taxon>Alveolata</taxon>
        <taxon>Dinophyceae</taxon>
        <taxon>Prorocentrales</taxon>
        <taxon>Prorocentraceae</taxon>
        <taxon>Prorocentrum</taxon>
    </lineage>
</organism>
<accession>A0ABN9X580</accession>